<dbReference type="Proteomes" id="UP000009168">
    <property type="component" value="Unassembled WGS sequence"/>
</dbReference>
<evidence type="ECO:0000259" key="1">
    <source>
        <dbReference type="PROSITE" id="PS50866"/>
    </source>
</evidence>
<dbReference type="AlphaFoldDB" id="Q229U2"/>
<keyword evidence="3" id="KW-1185">Reference proteome</keyword>
<gene>
    <name evidence="2" type="ORF">TTHERM_01337380</name>
</gene>
<dbReference type="STRING" id="312017.Q229U2"/>
<evidence type="ECO:0000313" key="3">
    <source>
        <dbReference type="Proteomes" id="UP000009168"/>
    </source>
</evidence>
<dbReference type="InterPro" id="IPR036598">
    <property type="entry name" value="GOLD_dom_sf"/>
</dbReference>
<reference evidence="3" key="1">
    <citation type="journal article" date="2006" name="PLoS Biol.">
        <title>Macronuclear genome sequence of the ciliate Tetrahymena thermophila, a model eukaryote.</title>
        <authorList>
            <person name="Eisen J.A."/>
            <person name="Coyne R.S."/>
            <person name="Wu M."/>
            <person name="Wu D."/>
            <person name="Thiagarajan M."/>
            <person name="Wortman J.R."/>
            <person name="Badger J.H."/>
            <person name="Ren Q."/>
            <person name="Amedeo P."/>
            <person name="Jones K.M."/>
            <person name="Tallon L.J."/>
            <person name="Delcher A.L."/>
            <person name="Salzberg S.L."/>
            <person name="Silva J.C."/>
            <person name="Haas B.J."/>
            <person name="Majoros W.H."/>
            <person name="Farzad M."/>
            <person name="Carlton J.M."/>
            <person name="Smith R.K. Jr."/>
            <person name="Garg J."/>
            <person name="Pearlman R.E."/>
            <person name="Karrer K.M."/>
            <person name="Sun L."/>
            <person name="Manning G."/>
            <person name="Elde N.C."/>
            <person name="Turkewitz A.P."/>
            <person name="Asai D.J."/>
            <person name="Wilkes D.E."/>
            <person name="Wang Y."/>
            <person name="Cai H."/>
            <person name="Collins K."/>
            <person name="Stewart B.A."/>
            <person name="Lee S.R."/>
            <person name="Wilamowska K."/>
            <person name="Weinberg Z."/>
            <person name="Ruzzo W.L."/>
            <person name="Wloga D."/>
            <person name="Gaertig J."/>
            <person name="Frankel J."/>
            <person name="Tsao C.-C."/>
            <person name="Gorovsky M.A."/>
            <person name="Keeling P.J."/>
            <person name="Waller R.F."/>
            <person name="Patron N.J."/>
            <person name="Cherry J.M."/>
            <person name="Stover N.A."/>
            <person name="Krieger C.J."/>
            <person name="del Toro C."/>
            <person name="Ryder H.F."/>
            <person name="Williamson S.C."/>
            <person name="Barbeau R.A."/>
            <person name="Hamilton E.P."/>
            <person name="Orias E."/>
        </authorList>
    </citation>
    <scope>NUCLEOTIDE SEQUENCE [LARGE SCALE GENOMIC DNA]</scope>
    <source>
        <strain evidence="3">SB210</strain>
    </source>
</reference>
<dbReference type="InParanoid" id="Q229U2"/>
<dbReference type="RefSeq" id="XP_001029722.1">
    <property type="nucleotide sequence ID" value="XM_001029722.3"/>
</dbReference>
<name>Q229U2_TETTS</name>
<feature type="domain" description="GOLD" evidence="1">
    <location>
        <begin position="508"/>
        <end position="619"/>
    </location>
</feature>
<dbReference type="EMBL" id="GG662395">
    <property type="protein sequence ID" value="EAR82059.1"/>
    <property type="molecule type" value="Genomic_DNA"/>
</dbReference>
<dbReference type="PROSITE" id="PS50866">
    <property type="entry name" value="GOLD"/>
    <property type="match status" value="1"/>
</dbReference>
<dbReference type="Gene3D" id="2.60.120.680">
    <property type="entry name" value="GOLD domain"/>
    <property type="match status" value="1"/>
</dbReference>
<sequence length="934" mass="110134">MENIDQVYQEIEKSLCNQSIDQNLLKNLELKIQEFKRKVNPPQQQENGLGESLLKKNSSVDATGEKLHEISLNDEDQVQDNHHQEQQQQQQQQCEQQQDIQKQITWLVDKQIQKIINLTSNDSGKFSKSYMSGRILLICFENDLIQIEQIENIRLLVNLVNSLCNIIDKLNGLELCFQLGAIINNMLNYLLKLPDLSIQYKDYMNSMKQNPIISGSRVALNFIQYEKKISQMAQSDDFQQKKQAVNLIFDLFSECISYSEQMTLFSYSITNILKDIVRIPVKLNDQEEQAKTLMVLLAKFVLTLLVIPENQIEFDPIILQQKIQMPGESKEGLNMPLEYFFYSKDNYPQIIQKQGTQTDRQQGNVINYQIRGIKEILAKSEHIYGNIALIVNSLLLFPNEPEIMRYCLSILRNLYKQFLTFRKQLETPIMTVLQNISNLKDQECIQYAANFLHELINTPSLQDEQFIDQLIQNEKISQLQASPFFDSKYVSSTLFNKQIFKFEDLVIHKTFATQQTIEAEKSFSYHLEIKKPYSIVYVGFATQTNDIKVTFQKLEDFGNTCEKRENQNVIRTFLSQRINCEQDPYRLVLLAESKGIYKIEFDNTYSWYNSKLLRFRCLILEPEISDSQILRKKLLFNLLKFDQMDLNLYKKFDGNWCQLYLLNHSIDIQIDTFDKQSLKKAITSVNFDELNQVVENKFQQFSQQDYFSILIIYEQSAWTELLNSYAWQLVSEGYHTQKEIDEKRMEKSFQLYLIQRFLQEHLTFLYQFKSLSLQVIEDTNYFWVKNGQNYLSDPSIDLTNISKQQQQQPQGQLSNQQDNILISKSNPTSKTFQLKIYHNNALHLIQLEELDDDIFEQYELLLKLSDSEEYFSIYCEFMKRFLVRHQNLSINKLIIYVDPSNMFWTEIQMKLLKNFFETQMPEGFKIPTLIKSSL</sequence>
<dbReference type="OrthoDB" id="294804at2759"/>
<organism evidence="2 3">
    <name type="scientific">Tetrahymena thermophila (strain SB210)</name>
    <dbReference type="NCBI Taxonomy" id="312017"/>
    <lineage>
        <taxon>Eukaryota</taxon>
        <taxon>Sar</taxon>
        <taxon>Alveolata</taxon>
        <taxon>Ciliophora</taxon>
        <taxon>Intramacronucleata</taxon>
        <taxon>Oligohymenophorea</taxon>
        <taxon>Hymenostomatida</taxon>
        <taxon>Tetrahymenina</taxon>
        <taxon>Tetrahymenidae</taxon>
        <taxon>Tetrahymena</taxon>
    </lineage>
</organism>
<dbReference type="HOGENOM" id="CLU_313648_0_0_1"/>
<evidence type="ECO:0000313" key="2">
    <source>
        <dbReference type="EMBL" id="EAR82059.1"/>
    </source>
</evidence>
<dbReference type="GeneID" id="7837562"/>
<dbReference type="SUPFAM" id="SSF101576">
    <property type="entry name" value="Supernatant protein factor (SPF), C-terminal domain"/>
    <property type="match status" value="1"/>
</dbReference>
<accession>Q229U2</accession>
<dbReference type="KEGG" id="tet:TTHERM_01337380"/>
<proteinExistence type="predicted"/>
<protein>
    <recommendedName>
        <fullName evidence="1">GOLD domain-containing protein</fullName>
    </recommendedName>
</protein>
<dbReference type="InterPro" id="IPR009038">
    <property type="entry name" value="GOLD_dom"/>
</dbReference>